<evidence type="ECO:0000313" key="5">
    <source>
        <dbReference type="Proteomes" id="UP000052978"/>
    </source>
</evidence>
<evidence type="ECO:0000256" key="1">
    <source>
        <dbReference type="PROSITE-ProRule" id="PRU00176"/>
    </source>
</evidence>
<sequence length="2311" mass="254229">MDWNAKPNSVTLQPMYPKKQSSFLEPSIINTPSQVPLNPPGSNHPACMFRSNSNPVSQSPLNIRNTTSHQISASDIHSRTIFASQVSLERKTYANVKGPNQLNNSLQMSPGVAQNVWANSPVRNSMFSHTGAAVSQQTGFRTNPPNVNALQNQFVTSEIYSMQGQMVPSNSVRVPVTYQGNQRLTSSLSERQADCAQQYTSSGLTYADYRPRPEQYSYPPQSFLQSPTLQKQNTMQLTSVQVKNSHHSNSALTLQSKQTASLPSYQIAVIQNEKRLLPPYDCRYAGQTLQNTQHVITHSSEVPQSQEVHTSEMRKDFCRGFQQQNLNENVSIIGNFCNVKVNNNTNQPFSEPTRSVDDVQILPQNNQEERVDFSNLTPSQVLDTNIAKEKLVKDIKQLVEMRKKFSELARKIKINKNVLMLAGCIKANSETPQNSELSLKQTGKIQFGPHVTPATPETAVDKSPKAVEIAEETNRMHSTLNSNQETNCRNSNQVNSILLNSVCSGKGPVPDQLHNLKDTTSFKMPTMENNQFSSGNIVNVEENVQTNSETILVPQSMASESYTSKYLNENRLLISLLAHGDEIEKRLMKDGCETIKDSNPHSFEMKANIQITNNQLNLKTMETPSSCNINASVSENSSCMDYKFPKTGVPLNADSHLELLATCLNLWKKTPSEPTEKKQCNELTAQRTAVGISKAGEICDKTPVSLVGNSQNKMENCSQVTTLPMVVQSYESTGATTIKGTELQIAVVSPLISDIKTLPVKGITPDPLPETGYPVIKEGSVCSLQNQLAENRRVTAVLKVNEPVTSTTNKVLPLIQKEKQNTSTNGISEDAPNTNQGNPIESEPNIHCPVSDQQASSNSRDDDTVSSELLQIDNICSLVEGDTSYNYQIAKIFKSPPIEQIESQKSLPNLQVISTKNQKEQLDNITEKIELGLQKDNFLQYTDVLHKIPDQSKSPQPLESFLKNVDSSSENPEESNLKHDSKKVSTAKDMCSSAALHQGSNPQEIDVSCNHTAQDPAVNEVLDNTSIFFPHNQLSELSKEFPYGIEPVTTHEDSPAKQITDKNSKDQSCDKTSCDSKDATDHIKITILNSEQMKELFPEQNDQSCELDKFTKSEKENPVTKKGIHCDSPVHTDGESSNFVMDSEKDDVRCCALGWLSNVYEGVPQCQCKSINNLTSKVENGKDRCSLETNSCKQGESTSDKDYSMKLLPEKIKLETGDRQQKVSAKRKLGEGSILNSEVKKMKYFKQEQNKNGDGTLKTCTLLSKPDDRAKEKTVSNVKSLGSTSKDNLPKVVITLEQYLQRQKQKEAMGVKASKLNCEKSIPCDSQSMRSSKLPMQIGSSGKSNERHSSSVQTSEESLSICSSHDKNTKIHHSHVSKSYLLGNAKETVGGKQPDKMLIDKTKLDKNLNNINNGGERNHLSPQAKEQRKQYLNRVAFKCIERESICLTKLESLPKNIEKRVENKPNTTLPKKNTTEKQSMLEFKLCPDGLINKKINSTEEQKDLQPCPRKEQAPVQGVCNSEPLLVRFRRLHSNPRGSLLYGTDGIVLDKAAGTKRGPDELSSACITTGPNSASAANGNDRKKFKGDSTKLKDDSKKLKGDNKLKIDSKKLKCDIKKLKGDSSKLNGDNKLKTEGKKLELKGDRESLKLKGESRKSHGDKLKIDSEKLKRDSKKLKGDGSKLNGDSKKMKGNSKNSKGDNRSSGVPSRVICIEKLPGDVTEDEVIFLGLPFGNVTNFLMMKWKNQAFIEMNTEEAAITMVNYYTSMKLMLRGQPIYIQFSHHKELNTSSSHNQAQVQSALQALNSVKSRNLALAASVGAVGVGTIEAGPVVAMNAATVDVGGVDAVDVGAGPVSSVAVSAGSVGTGAVCSGTDDAGPVDAAAVDAGTVMTGQSPVLRIILENLFHPFPLDMLHQIFSHFGKVLKIITFTQNNMFQALLQYAEPLSAVLAKVFLDSWNIFGCTVHISFSTSSILNLKYNSSKSRVYTYPDQPWHDSQSLQDQAMSSAFSAALIMSAPVKSGAGFPSTLDIPQAAGLCDPNELQALPPVAIPLVSGAATAEAGQIAIADPAPVANHSVSGASTAEAEEAGQVAIPGPAGAGNCVLLVRNLNPERITIQNLFIIFGVYGDVQRAKIFFKNKTRALVQMADGIQAQLAMSHLNRHKLHGKPMLITVTPYKNVHLLHEGQADLGLTKDYSNSPLHRFRNACSKKFQNVFPPSENLYLSHIPSFTSAHNLKALFSSNGRIVKKLKFFKKHRSMALITMGSVEEAIQALIDLHYYELGENHHLWVTFAKMPGDNFHPSRKQPLSKQLK</sequence>
<reference evidence="4 5" key="1">
    <citation type="journal article" date="2013" name="Nat. Commun.">
        <title>Genome analysis reveals insights into physiology and longevity of the Brandt's bat Myotis brandtii.</title>
        <authorList>
            <person name="Seim I."/>
            <person name="Fang X."/>
            <person name="Xiong Z."/>
            <person name="Lobanov A.V."/>
            <person name="Huang Z."/>
            <person name="Ma S."/>
            <person name="Feng Y."/>
            <person name="Turanov A.A."/>
            <person name="Zhu Y."/>
            <person name="Lenz T.L."/>
            <person name="Gerashchenko M.V."/>
            <person name="Fan D."/>
            <person name="Hee Yim S."/>
            <person name="Yao X."/>
            <person name="Jordan D."/>
            <person name="Xiong Y."/>
            <person name="Ma Y."/>
            <person name="Lyapunov A.N."/>
            <person name="Chen G."/>
            <person name="Kulakova O.I."/>
            <person name="Sun Y."/>
            <person name="Lee S.G."/>
            <person name="Bronson R.T."/>
            <person name="Moskalev A.A."/>
            <person name="Sunyaev S.R."/>
            <person name="Zhang G."/>
            <person name="Krogh A."/>
            <person name="Wang J."/>
            <person name="Gladyshev V.N."/>
        </authorList>
    </citation>
    <scope>NUCLEOTIDE SEQUENCE [LARGE SCALE GENOMIC DNA]</scope>
</reference>
<feature type="domain" description="RRM" evidence="3">
    <location>
        <begin position="2218"/>
        <end position="2293"/>
    </location>
</feature>
<dbReference type="InterPro" id="IPR035979">
    <property type="entry name" value="RBD_domain_sf"/>
</dbReference>
<dbReference type="GO" id="GO:0003723">
    <property type="term" value="F:RNA binding"/>
    <property type="evidence" value="ECO:0007669"/>
    <property type="project" value="UniProtKB-UniRule"/>
</dbReference>
<name>S7PBC5_MYOBR</name>
<accession>S7PBC5</accession>
<feature type="region of interest" description="Disordered" evidence="2">
    <location>
        <begin position="1555"/>
        <end position="1598"/>
    </location>
</feature>
<dbReference type="Gene3D" id="3.30.70.330">
    <property type="match status" value="4"/>
</dbReference>
<dbReference type="SUPFAM" id="SSF54928">
    <property type="entry name" value="RNA-binding domain, RBD"/>
    <property type="match status" value="4"/>
</dbReference>
<feature type="region of interest" description="Disordered" evidence="2">
    <location>
        <begin position="29"/>
        <end position="58"/>
    </location>
</feature>
<feature type="compositionally biased region" description="Basic and acidic residues" evidence="2">
    <location>
        <begin position="1049"/>
        <end position="1071"/>
    </location>
</feature>
<keyword evidence="5" id="KW-1185">Reference proteome</keyword>
<dbReference type="eggNOG" id="KOG1190">
    <property type="taxonomic scope" value="Eukaryota"/>
</dbReference>
<dbReference type="GO" id="GO:1990226">
    <property type="term" value="F:histone methyltransferase binding"/>
    <property type="evidence" value="ECO:0007669"/>
    <property type="project" value="TreeGrafter"/>
</dbReference>
<evidence type="ECO:0000313" key="4">
    <source>
        <dbReference type="EMBL" id="EPQ07423.1"/>
    </source>
</evidence>
<dbReference type="PANTHER" id="PTHR21604">
    <property type="entry name" value="RETROELEMENT SILENCING FACTOR 1"/>
    <property type="match status" value="1"/>
</dbReference>
<dbReference type="InterPro" id="IPR012677">
    <property type="entry name" value="Nucleotide-bd_a/b_plait_sf"/>
</dbReference>
<dbReference type="InterPro" id="IPR027866">
    <property type="entry name" value="RESF1"/>
</dbReference>
<dbReference type="Pfam" id="PF13893">
    <property type="entry name" value="RRM_5"/>
    <property type="match status" value="4"/>
</dbReference>
<dbReference type="FunFam" id="3.30.70.330:FF:000032">
    <property type="entry name" value="Polypyrimidine tract-binding protein 2 isoform 1"/>
    <property type="match status" value="1"/>
</dbReference>
<dbReference type="InterPro" id="IPR006536">
    <property type="entry name" value="HnRNP-L/PTB"/>
</dbReference>
<feature type="domain" description="RRM" evidence="3">
    <location>
        <begin position="1708"/>
        <end position="1782"/>
    </location>
</feature>
<dbReference type="SMART" id="SM00360">
    <property type="entry name" value="RRM"/>
    <property type="match status" value="4"/>
</dbReference>
<feature type="compositionally biased region" description="Polar residues" evidence="2">
    <location>
        <begin position="1564"/>
        <end position="1577"/>
    </location>
</feature>
<feature type="compositionally biased region" description="Basic and acidic residues" evidence="2">
    <location>
        <begin position="1645"/>
        <end position="1688"/>
    </location>
</feature>
<dbReference type="GO" id="GO:0006397">
    <property type="term" value="P:mRNA processing"/>
    <property type="evidence" value="ECO:0007669"/>
    <property type="project" value="InterPro"/>
</dbReference>
<dbReference type="EMBL" id="KE162193">
    <property type="protein sequence ID" value="EPQ07423.1"/>
    <property type="molecule type" value="Genomic_DNA"/>
</dbReference>
<dbReference type="GO" id="GO:0005634">
    <property type="term" value="C:nucleus"/>
    <property type="evidence" value="ECO:0007669"/>
    <property type="project" value="InterPro"/>
</dbReference>
<evidence type="ECO:0000259" key="3">
    <source>
        <dbReference type="PROSITE" id="PS50102"/>
    </source>
</evidence>
<evidence type="ECO:0000256" key="2">
    <source>
        <dbReference type="SAM" id="MobiDB-lite"/>
    </source>
</evidence>
<protein>
    <recommendedName>
        <fullName evidence="3">RRM domain-containing protein</fullName>
    </recommendedName>
</protein>
<feature type="domain" description="RRM" evidence="3">
    <location>
        <begin position="2101"/>
        <end position="2175"/>
    </location>
</feature>
<feature type="region of interest" description="Disordered" evidence="2">
    <location>
        <begin position="1408"/>
        <end position="1427"/>
    </location>
</feature>
<feature type="compositionally biased region" description="Polar residues" evidence="2">
    <location>
        <begin position="821"/>
        <end position="839"/>
    </location>
</feature>
<dbReference type="Pfam" id="PF15395">
    <property type="entry name" value="DUF4617"/>
    <property type="match status" value="2"/>
</dbReference>
<dbReference type="InterPro" id="IPR000504">
    <property type="entry name" value="RRM_dom"/>
</dbReference>
<gene>
    <name evidence="4" type="ORF">D623_10018072</name>
</gene>
<organism evidence="4 5">
    <name type="scientific">Myotis brandtii</name>
    <name type="common">Brandt's bat</name>
    <dbReference type="NCBI Taxonomy" id="109478"/>
    <lineage>
        <taxon>Eukaryota</taxon>
        <taxon>Metazoa</taxon>
        <taxon>Chordata</taxon>
        <taxon>Craniata</taxon>
        <taxon>Vertebrata</taxon>
        <taxon>Euteleostomi</taxon>
        <taxon>Mammalia</taxon>
        <taxon>Eutheria</taxon>
        <taxon>Laurasiatheria</taxon>
        <taxon>Chiroptera</taxon>
        <taxon>Yangochiroptera</taxon>
        <taxon>Vespertilionidae</taxon>
        <taxon>Myotis</taxon>
    </lineage>
</organism>
<feature type="region of interest" description="Disordered" evidence="2">
    <location>
        <begin position="949"/>
        <end position="1006"/>
    </location>
</feature>
<feature type="region of interest" description="Disordered" evidence="2">
    <location>
        <begin position="1322"/>
        <end position="1358"/>
    </location>
</feature>
<dbReference type="PANTHER" id="PTHR21604:SF0">
    <property type="entry name" value="RETROELEMENT SILENCING FACTOR 1"/>
    <property type="match status" value="1"/>
</dbReference>
<dbReference type="PROSITE" id="PS50102">
    <property type="entry name" value="RRM"/>
    <property type="match status" value="3"/>
</dbReference>
<proteinExistence type="predicted"/>
<feature type="region of interest" description="Disordered" evidence="2">
    <location>
        <begin position="1645"/>
        <end position="1705"/>
    </location>
</feature>
<dbReference type="Proteomes" id="UP000052978">
    <property type="component" value="Unassembled WGS sequence"/>
</dbReference>
<feature type="compositionally biased region" description="Basic and acidic residues" evidence="2">
    <location>
        <begin position="1579"/>
        <end position="1598"/>
    </location>
</feature>
<dbReference type="NCBIfam" id="TIGR01649">
    <property type="entry name" value="hnRNP-L_PTB"/>
    <property type="match status" value="1"/>
</dbReference>
<keyword evidence="1" id="KW-0694">RNA-binding</keyword>
<feature type="region of interest" description="Disordered" evidence="2">
    <location>
        <begin position="1047"/>
        <end position="1071"/>
    </location>
</feature>
<dbReference type="FunFam" id="3.30.70.330:FF:000341">
    <property type="entry name" value="Hephaestus, isoform C"/>
    <property type="match status" value="1"/>
</dbReference>
<feature type="region of interest" description="Disordered" evidence="2">
    <location>
        <begin position="820"/>
        <end position="865"/>
    </location>
</feature>